<dbReference type="SUPFAM" id="SSF103473">
    <property type="entry name" value="MFS general substrate transporter"/>
    <property type="match status" value="1"/>
</dbReference>
<keyword evidence="9 10" id="KW-0472">Membrane</keyword>
<dbReference type="AlphaFoldDB" id="A0A625LI89"/>
<gene>
    <name evidence="11" type="ORF">AGP76_00585</name>
</gene>
<reference evidence="11" key="1">
    <citation type="submission" date="2018-07" db="EMBL/GenBank/DDBJ databases">
        <authorList>
            <consortium name="GenomeTrakr network: Whole genome sequencing for foodborne pathogen traceback"/>
        </authorList>
    </citation>
    <scope>NUCLEOTIDE SEQUENCE</scope>
    <source>
        <strain evidence="11">HIY0317</strain>
    </source>
</reference>
<comment type="similarity">
    <text evidence="2 10">Belongs to the major facilitator superfamily. Nitrate/nitrite porter (TC 2.A.1.8) family.</text>
</comment>
<feature type="transmembrane region" description="Helical" evidence="10">
    <location>
        <begin position="349"/>
        <end position="375"/>
    </location>
</feature>
<organism evidence="11">
    <name type="scientific">Salmonella derby</name>
    <dbReference type="NCBI Taxonomy" id="28144"/>
    <lineage>
        <taxon>Bacteria</taxon>
        <taxon>Pseudomonadati</taxon>
        <taxon>Pseudomonadota</taxon>
        <taxon>Gammaproteobacteria</taxon>
        <taxon>Enterobacterales</taxon>
        <taxon>Enterobacteriaceae</taxon>
        <taxon>Salmonella</taxon>
    </lineage>
</organism>
<feature type="transmembrane region" description="Helical" evidence="10">
    <location>
        <begin position="318"/>
        <end position="337"/>
    </location>
</feature>
<dbReference type="RefSeq" id="WP_140044766.1">
    <property type="nucleotide sequence ID" value="NZ_VCTE02000043.1"/>
</dbReference>
<evidence type="ECO:0000256" key="8">
    <source>
        <dbReference type="ARBA" id="ARBA00023063"/>
    </source>
</evidence>
<evidence type="ECO:0000256" key="1">
    <source>
        <dbReference type="ARBA" id="ARBA00004429"/>
    </source>
</evidence>
<evidence type="ECO:0000256" key="6">
    <source>
        <dbReference type="ARBA" id="ARBA00022692"/>
    </source>
</evidence>
<feature type="transmembrane region" description="Helical" evidence="10">
    <location>
        <begin position="252"/>
        <end position="276"/>
    </location>
</feature>
<dbReference type="NCBIfam" id="NF011608">
    <property type="entry name" value="PRK15034.1"/>
    <property type="match status" value="1"/>
</dbReference>
<evidence type="ECO:0000256" key="5">
    <source>
        <dbReference type="ARBA" id="ARBA00022519"/>
    </source>
</evidence>
<feature type="transmembrane region" description="Helical" evidence="10">
    <location>
        <begin position="430"/>
        <end position="454"/>
    </location>
</feature>
<comment type="caution">
    <text evidence="11">The sequence shown here is derived from an EMBL/GenBank/DDBJ whole genome shotgun (WGS) entry which is preliminary data.</text>
</comment>
<dbReference type="FunFam" id="1.20.1250.20:FF:000024">
    <property type="entry name" value="Nitrite extrusion protein NarK"/>
    <property type="match status" value="1"/>
</dbReference>
<keyword evidence="3 10" id="KW-0813">Transport</keyword>
<dbReference type="GO" id="GO:0015291">
    <property type="term" value="F:secondary active transmembrane transporter activity"/>
    <property type="evidence" value="ECO:0007669"/>
    <property type="project" value="UniProtKB-ARBA"/>
</dbReference>
<dbReference type="InterPro" id="IPR044772">
    <property type="entry name" value="NO3_transporter"/>
</dbReference>
<dbReference type="Gene3D" id="1.20.1250.20">
    <property type="entry name" value="MFS general substrate transporter like domains"/>
    <property type="match status" value="1"/>
</dbReference>
<dbReference type="InterPro" id="IPR036259">
    <property type="entry name" value="MFS_trans_sf"/>
</dbReference>
<feature type="transmembrane region" description="Helical" evidence="10">
    <location>
        <begin position="288"/>
        <end position="306"/>
    </location>
</feature>
<keyword evidence="7 10" id="KW-1133">Transmembrane helix</keyword>
<dbReference type="EMBL" id="AALIFY010000001">
    <property type="protein sequence ID" value="ECZ8918951.1"/>
    <property type="molecule type" value="Genomic_DNA"/>
</dbReference>
<keyword evidence="4 10" id="KW-1003">Cell membrane</keyword>
<keyword evidence="8 10" id="KW-0534">Nitrate assimilation</keyword>
<sequence>MTRQNENYNRYLLSDWRPENPAFWENKGKGIARRNLWISVSCLLLAFCVWMLFSAVAVNLNKIGFNFTTDQLFLLTALPSLSGAILRVPYSFMVPLFGGRKWTVLSTVILIIPCAWLGFAVQNPATPFGVFMLIALLCGFAGANFASSMGNISFFFPKARQGSALGINGGLGNLGVSVMQLIAPLVIFLPIFTFLGVRGVPQPDGSLLALTNAAWIWVPLLAVATLAAWFGMNDIGSSKASVVSQLPVLKRLHLWLLSLLYLATFGSFIGFSAGFAMLAKTQFPDVNILQLAFFGPFIGALARSAGGVISDKFGGVRVTLINFIFMALFTALLFLTLPGSGAGSFSAFYLVFMGLFLTAGLGSGSTFQMIAVIFRQITLYNVKLRGGSDEQAQREAVTDTAAALGFISAIGAVGGFFIPKAFGTSLALTGSLVGAMKIFLLFYLACVLLTWLVYGRRKPKQQ</sequence>
<keyword evidence="5" id="KW-0997">Cell inner membrane</keyword>
<feature type="transmembrane region" description="Helical" evidence="10">
    <location>
        <begin position="102"/>
        <end position="122"/>
    </location>
</feature>
<keyword evidence="6 10" id="KW-0812">Transmembrane</keyword>
<feature type="transmembrane region" description="Helical" evidence="10">
    <location>
        <begin position="214"/>
        <end position="232"/>
    </location>
</feature>
<proteinExistence type="inferred from homology"/>
<dbReference type="InterPro" id="IPR004737">
    <property type="entry name" value="NO3_transporter_NarK/NarU-like"/>
</dbReference>
<protein>
    <recommendedName>
        <fullName evidence="10">Nitrate/nitrite transporter</fullName>
    </recommendedName>
</protein>
<evidence type="ECO:0000256" key="2">
    <source>
        <dbReference type="ARBA" id="ARBA00008432"/>
    </source>
</evidence>
<dbReference type="InterPro" id="IPR011701">
    <property type="entry name" value="MFS"/>
</dbReference>
<dbReference type="Pfam" id="PF07690">
    <property type="entry name" value="MFS_1"/>
    <property type="match status" value="1"/>
</dbReference>
<dbReference type="GO" id="GO:0015113">
    <property type="term" value="F:nitrite transmembrane transporter activity"/>
    <property type="evidence" value="ECO:0007669"/>
    <property type="project" value="InterPro"/>
</dbReference>
<evidence type="ECO:0000256" key="9">
    <source>
        <dbReference type="ARBA" id="ARBA00023136"/>
    </source>
</evidence>
<dbReference type="PANTHER" id="PTHR23515">
    <property type="entry name" value="HIGH-AFFINITY NITRATE TRANSPORTER 2.3"/>
    <property type="match status" value="1"/>
</dbReference>
<evidence type="ECO:0000256" key="4">
    <source>
        <dbReference type="ARBA" id="ARBA00022475"/>
    </source>
</evidence>
<evidence type="ECO:0000256" key="3">
    <source>
        <dbReference type="ARBA" id="ARBA00022448"/>
    </source>
</evidence>
<evidence type="ECO:0000256" key="7">
    <source>
        <dbReference type="ARBA" id="ARBA00022989"/>
    </source>
</evidence>
<evidence type="ECO:0000256" key="10">
    <source>
        <dbReference type="RuleBase" id="RU366033"/>
    </source>
</evidence>
<feature type="transmembrane region" description="Helical" evidence="10">
    <location>
        <begin position="171"/>
        <end position="194"/>
    </location>
</feature>
<accession>A0A625LI89</accession>
<dbReference type="NCBIfam" id="TIGR00886">
    <property type="entry name" value="2A0108"/>
    <property type="match status" value="1"/>
</dbReference>
<feature type="transmembrane region" description="Helical" evidence="10">
    <location>
        <begin position="128"/>
        <end position="150"/>
    </location>
</feature>
<comment type="subcellular location">
    <subcellularLocation>
        <location evidence="1">Cell inner membrane</location>
        <topology evidence="1">Multi-pass membrane protein</topology>
    </subcellularLocation>
    <subcellularLocation>
        <location evidence="10">Cell membrane</location>
        <topology evidence="10">Multi-pass membrane protein</topology>
    </subcellularLocation>
</comment>
<name>A0A625LI89_SALDE</name>
<feature type="transmembrane region" description="Helical" evidence="10">
    <location>
        <begin position="396"/>
        <end position="418"/>
    </location>
</feature>
<feature type="transmembrane region" description="Helical" evidence="10">
    <location>
        <begin position="72"/>
        <end position="90"/>
    </location>
</feature>
<feature type="transmembrane region" description="Helical" evidence="10">
    <location>
        <begin position="36"/>
        <end position="60"/>
    </location>
</feature>
<dbReference type="GO" id="GO:0015112">
    <property type="term" value="F:nitrate transmembrane transporter activity"/>
    <property type="evidence" value="ECO:0007669"/>
    <property type="project" value="UniProtKB-UniRule"/>
</dbReference>
<dbReference type="GO" id="GO:0005886">
    <property type="term" value="C:plasma membrane"/>
    <property type="evidence" value="ECO:0007669"/>
    <property type="project" value="UniProtKB-SubCell"/>
</dbReference>
<dbReference type="CDD" id="cd17341">
    <property type="entry name" value="MFS_NRT2_like"/>
    <property type="match status" value="1"/>
</dbReference>
<dbReference type="GO" id="GO:0042128">
    <property type="term" value="P:nitrate assimilation"/>
    <property type="evidence" value="ECO:0007669"/>
    <property type="project" value="UniProtKB-UniRule"/>
</dbReference>
<evidence type="ECO:0000313" key="11">
    <source>
        <dbReference type="EMBL" id="ECZ8918951.1"/>
    </source>
</evidence>